<keyword evidence="3 6" id="KW-0805">Transcription regulation</keyword>
<reference evidence="7 8" key="1">
    <citation type="journal article" date="2014" name="Genome Biol. Evol.">
        <title>The genome of the myxosporean Thelohanellus kitauei shows adaptations to nutrient acquisition within its fish host.</title>
        <authorList>
            <person name="Yang Y."/>
            <person name="Xiong J."/>
            <person name="Zhou Z."/>
            <person name="Huo F."/>
            <person name="Miao W."/>
            <person name="Ran C."/>
            <person name="Liu Y."/>
            <person name="Zhang J."/>
            <person name="Feng J."/>
            <person name="Wang M."/>
            <person name="Wang M."/>
            <person name="Wang L."/>
            <person name="Yao B."/>
        </authorList>
    </citation>
    <scope>NUCLEOTIDE SEQUENCE [LARGE SCALE GENOMIC DNA]</scope>
    <source>
        <strain evidence="7">Wuqing</strain>
    </source>
</reference>
<sequence>MANDEDYKQLIKTLEDMILQCDNIGSTVSNGSSNSLSILTSCFNAIVADIRRVDAISCKFEDVKVPLDVIELIDRGKNPELYLGNFIKDAFKSMELFRSKLVVYSYFLESLKNELKKTCPEVFAIYQLIKQPVEDNKNDCYTNGTDSPDAPSSYIS</sequence>
<comment type="caution">
    <text evidence="7">The sequence shown here is derived from an EMBL/GenBank/DDBJ whole genome shotgun (WGS) entry which is preliminary data.</text>
</comment>
<protein>
    <recommendedName>
        <fullName evidence="6">Mediator of RNA polymerase II transcription subunit 10</fullName>
    </recommendedName>
    <alternativeName>
        <fullName evidence="6">Mediator complex subunit 10</fullName>
    </alternativeName>
</protein>
<dbReference type="OrthoDB" id="337270at2759"/>
<dbReference type="EMBL" id="JWZT01002870">
    <property type="protein sequence ID" value="KII68320.1"/>
    <property type="molecule type" value="Genomic_DNA"/>
</dbReference>
<evidence type="ECO:0000256" key="5">
    <source>
        <dbReference type="ARBA" id="ARBA00023242"/>
    </source>
</evidence>
<keyword evidence="5 6" id="KW-0539">Nucleus</keyword>
<evidence type="ECO:0000256" key="6">
    <source>
        <dbReference type="RuleBase" id="RU364146"/>
    </source>
</evidence>
<comment type="similarity">
    <text evidence="2 6">Belongs to the Mediator complex subunit 10 family.</text>
</comment>
<dbReference type="GO" id="GO:0003712">
    <property type="term" value="F:transcription coregulator activity"/>
    <property type="evidence" value="ECO:0007669"/>
    <property type="project" value="InterPro"/>
</dbReference>
<comment type="function">
    <text evidence="6">Component of the Mediator complex, a coactivator involved in the regulated transcription of nearly all RNA polymerase II-dependent genes. Mediator functions as a bridge to convey information from gene-specific regulatory proteins to the basal RNA polymerase II transcription machinery. Mediator is recruited to promoters by direct interactions with regulatory proteins and serves as a scaffold for the assembly of a functional preinitiation complex with RNA polymerase II and the general transcription factors.</text>
</comment>
<evidence type="ECO:0000256" key="1">
    <source>
        <dbReference type="ARBA" id="ARBA00004123"/>
    </source>
</evidence>
<evidence type="ECO:0000256" key="2">
    <source>
        <dbReference type="ARBA" id="ARBA00005389"/>
    </source>
</evidence>
<keyword evidence="4 6" id="KW-0804">Transcription</keyword>
<gene>
    <name evidence="6" type="primary">MED10</name>
    <name evidence="7" type="ORF">RF11_06764</name>
</gene>
<dbReference type="GO" id="GO:0006357">
    <property type="term" value="P:regulation of transcription by RNA polymerase II"/>
    <property type="evidence" value="ECO:0007669"/>
    <property type="project" value="InterPro"/>
</dbReference>
<dbReference type="Proteomes" id="UP000031668">
    <property type="component" value="Unassembled WGS sequence"/>
</dbReference>
<comment type="subcellular location">
    <subcellularLocation>
        <location evidence="1 6">Nucleus</location>
    </subcellularLocation>
</comment>
<evidence type="ECO:0000313" key="7">
    <source>
        <dbReference type="EMBL" id="KII68320.1"/>
    </source>
</evidence>
<dbReference type="GO" id="GO:0016592">
    <property type="term" value="C:mediator complex"/>
    <property type="evidence" value="ECO:0007669"/>
    <property type="project" value="InterPro"/>
</dbReference>
<dbReference type="AlphaFoldDB" id="A0A0C2MVW8"/>
<evidence type="ECO:0000313" key="8">
    <source>
        <dbReference type="Proteomes" id="UP000031668"/>
    </source>
</evidence>
<name>A0A0C2MVW8_THEKT</name>
<keyword evidence="8" id="KW-1185">Reference proteome</keyword>
<organism evidence="7 8">
    <name type="scientific">Thelohanellus kitauei</name>
    <name type="common">Myxosporean</name>
    <dbReference type="NCBI Taxonomy" id="669202"/>
    <lineage>
        <taxon>Eukaryota</taxon>
        <taxon>Metazoa</taxon>
        <taxon>Cnidaria</taxon>
        <taxon>Myxozoa</taxon>
        <taxon>Myxosporea</taxon>
        <taxon>Bivalvulida</taxon>
        <taxon>Platysporina</taxon>
        <taxon>Myxobolidae</taxon>
        <taxon>Thelohanellus</taxon>
    </lineage>
</organism>
<dbReference type="Pfam" id="PF09748">
    <property type="entry name" value="Med10"/>
    <property type="match status" value="1"/>
</dbReference>
<proteinExistence type="inferred from homology"/>
<comment type="subunit">
    <text evidence="6">Component of the Mediator complex.</text>
</comment>
<accession>A0A0C2MVW8</accession>
<evidence type="ECO:0000256" key="4">
    <source>
        <dbReference type="ARBA" id="ARBA00023163"/>
    </source>
</evidence>
<dbReference type="InterPro" id="IPR019145">
    <property type="entry name" value="Mediator_Med10"/>
</dbReference>
<keyword evidence="6" id="KW-0010">Activator</keyword>
<evidence type="ECO:0000256" key="3">
    <source>
        <dbReference type="ARBA" id="ARBA00023015"/>
    </source>
</evidence>